<evidence type="ECO:0000259" key="8">
    <source>
        <dbReference type="Pfam" id="PF00881"/>
    </source>
</evidence>
<keyword evidence="10" id="KW-1185">Reference proteome</keyword>
<dbReference type="InterPro" id="IPR052530">
    <property type="entry name" value="NAD(P)H_nitroreductase"/>
</dbReference>
<evidence type="ECO:0000256" key="1">
    <source>
        <dbReference type="ARBA" id="ARBA00001917"/>
    </source>
</evidence>
<dbReference type="PANTHER" id="PTHR43821">
    <property type="entry name" value="NAD(P)H NITROREDUCTASE YDJA-RELATED"/>
    <property type="match status" value="1"/>
</dbReference>
<dbReference type="RefSeq" id="WP_093043980.1">
    <property type="nucleotide sequence ID" value="NZ_FNQR01000004.1"/>
</dbReference>
<dbReference type="OrthoDB" id="9804207at2"/>
<evidence type="ECO:0000313" key="10">
    <source>
        <dbReference type="Proteomes" id="UP000198584"/>
    </source>
</evidence>
<dbReference type="InterPro" id="IPR029479">
    <property type="entry name" value="Nitroreductase"/>
</dbReference>
<dbReference type="InterPro" id="IPR026021">
    <property type="entry name" value="YdjA-like"/>
</dbReference>
<sequence length="195" mass="22505">MDVFEAVTKRRSIHDFKQEPVDSGILKEIFAAAAWAPTHRMIEPWEIEVIQKEAASSFADLIIDSYLRMGYAEGYEEKKKCKLMEGIKQHILSIPHHALIYMEKDKDLRLYEEDYAAVCAFIQNVQLLAWRYGVGVLWTSNPYIYDAGFASSWGIDPKKHKIVAVLQMGYPNKIPEPKNRTPITNKLKFMNNPIK</sequence>
<comment type="similarity">
    <text evidence="2">Belongs to the nitroreductase family.</text>
</comment>
<dbReference type="CDD" id="cd02135">
    <property type="entry name" value="YdjA-like"/>
    <property type="match status" value="1"/>
</dbReference>
<evidence type="ECO:0000256" key="7">
    <source>
        <dbReference type="ARBA" id="ARBA00023027"/>
    </source>
</evidence>
<dbReference type="EMBL" id="FNQR01000004">
    <property type="protein sequence ID" value="SEA42839.1"/>
    <property type="molecule type" value="Genomic_DNA"/>
</dbReference>
<reference evidence="9 10" key="1">
    <citation type="submission" date="2016-10" db="EMBL/GenBank/DDBJ databases">
        <authorList>
            <person name="de Groot N.N."/>
        </authorList>
    </citation>
    <scope>NUCLEOTIDE SEQUENCE [LARGE SCALE GENOMIC DNA]</scope>
    <source>
        <strain evidence="9 10">CCM7597</strain>
    </source>
</reference>
<evidence type="ECO:0000256" key="3">
    <source>
        <dbReference type="ARBA" id="ARBA00022630"/>
    </source>
</evidence>
<dbReference type="AlphaFoldDB" id="A0A1H4B407"/>
<evidence type="ECO:0000256" key="2">
    <source>
        <dbReference type="ARBA" id="ARBA00007118"/>
    </source>
</evidence>
<keyword evidence="3" id="KW-0285">Flavoprotein</keyword>
<dbReference type="Proteomes" id="UP000198584">
    <property type="component" value="Unassembled WGS sequence"/>
</dbReference>
<evidence type="ECO:0000256" key="4">
    <source>
        <dbReference type="ARBA" id="ARBA00022643"/>
    </source>
</evidence>
<gene>
    <name evidence="9" type="ORF">SAMN05421743_104303</name>
</gene>
<dbReference type="GO" id="GO:0016491">
    <property type="term" value="F:oxidoreductase activity"/>
    <property type="evidence" value="ECO:0007669"/>
    <property type="project" value="UniProtKB-KW"/>
</dbReference>
<evidence type="ECO:0000313" key="9">
    <source>
        <dbReference type="EMBL" id="SEA42839.1"/>
    </source>
</evidence>
<evidence type="ECO:0000256" key="6">
    <source>
        <dbReference type="ARBA" id="ARBA00023002"/>
    </source>
</evidence>
<evidence type="ECO:0000256" key="5">
    <source>
        <dbReference type="ARBA" id="ARBA00022857"/>
    </source>
</evidence>
<dbReference type="PANTHER" id="PTHR43821:SF1">
    <property type="entry name" value="NAD(P)H NITROREDUCTASE YDJA-RELATED"/>
    <property type="match status" value="1"/>
</dbReference>
<dbReference type="InterPro" id="IPR000415">
    <property type="entry name" value="Nitroreductase-like"/>
</dbReference>
<comment type="cofactor">
    <cofactor evidence="1">
        <name>FMN</name>
        <dbReference type="ChEBI" id="CHEBI:58210"/>
    </cofactor>
</comment>
<dbReference type="SUPFAM" id="SSF55469">
    <property type="entry name" value="FMN-dependent nitroreductase-like"/>
    <property type="match status" value="1"/>
</dbReference>
<dbReference type="Pfam" id="PF00881">
    <property type="entry name" value="Nitroreductase"/>
    <property type="match status" value="1"/>
</dbReference>
<accession>A0A1H4B407</accession>
<name>A0A1H4B407_9BACI</name>
<keyword evidence="5" id="KW-0521">NADP</keyword>
<dbReference type="Gene3D" id="3.40.109.10">
    <property type="entry name" value="NADH Oxidase"/>
    <property type="match status" value="1"/>
</dbReference>
<dbReference type="STRING" id="571932.SAMN05421743_104303"/>
<feature type="domain" description="Nitroreductase" evidence="8">
    <location>
        <begin position="8"/>
        <end position="170"/>
    </location>
</feature>
<protein>
    <submittedName>
        <fullName evidence="9">Nitroreductase</fullName>
    </submittedName>
</protein>
<keyword evidence="4" id="KW-0288">FMN</keyword>
<keyword evidence="7" id="KW-0520">NAD</keyword>
<organism evidence="9 10">
    <name type="scientific">Thalassobacillus cyri</name>
    <dbReference type="NCBI Taxonomy" id="571932"/>
    <lineage>
        <taxon>Bacteria</taxon>
        <taxon>Bacillati</taxon>
        <taxon>Bacillota</taxon>
        <taxon>Bacilli</taxon>
        <taxon>Bacillales</taxon>
        <taxon>Bacillaceae</taxon>
        <taxon>Thalassobacillus</taxon>
    </lineage>
</organism>
<keyword evidence="6" id="KW-0560">Oxidoreductase</keyword>
<proteinExistence type="inferred from homology"/>